<dbReference type="EMBL" id="LHZX01000312">
    <property type="protein sequence ID" value="KXV68142.1"/>
    <property type="molecule type" value="Genomic_DNA"/>
</dbReference>
<accession>A0A149V6E0</accession>
<reference evidence="3 4" key="1">
    <citation type="submission" date="2015-06" db="EMBL/GenBank/DDBJ databases">
        <title>Improved classification and identification of acetic acid bacteria using matrix-assisted laser desorption/ionization time-of-flight mass spectrometry; Gluconobacter nephelii and Gluconobacter uchimurae are later heterotypic synonyms of Gluconobacter japonicus and Gluconobacter oxydans, respectively.</title>
        <authorList>
            <person name="Li L."/>
            <person name="Cleenwerck I."/>
            <person name="De Vuyst L."/>
            <person name="Vandamme P."/>
        </authorList>
    </citation>
    <scope>NUCLEOTIDE SEQUENCE [LARGE SCALE GENOMIC DNA]</scope>
    <source>
        <strain evidence="2 4">LMG 1604</strain>
        <strain evidence="1 3">LMG 1699</strain>
    </source>
</reference>
<dbReference type="Gene3D" id="1.10.260.40">
    <property type="entry name" value="lambda repressor-like DNA-binding domains"/>
    <property type="match status" value="1"/>
</dbReference>
<dbReference type="SUPFAM" id="SSF47413">
    <property type="entry name" value="lambda repressor-like DNA-binding domains"/>
    <property type="match status" value="1"/>
</dbReference>
<dbReference type="PATRIC" id="fig|178901.14.peg.1446"/>
<dbReference type="EMBL" id="LHZZ01000505">
    <property type="protein sequence ID" value="KXV75666.1"/>
    <property type="molecule type" value="Genomic_DNA"/>
</dbReference>
<gene>
    <name evidence="1" type="ORF">AD951_12520</name>
    <name evidence="2" type="ORF">AD953_06580</name>
</gene>
<evidence type="ECO:0000313" key="2">
    <source>
        <dbReference type="EMBL" id="KXV75666.1"/>
    </source>
</evidence>
<comment type="caution">
    <text evidence="2">The sequence shown here is derived from an EMBL/GenBank/DDBJ whole genome shotgun (WGS) entry which is preliminary data.</text>
</comment>
<dbReference type="RefSeq" id="WP_061502265.1">
    <property type="nucleotide sequence ID" value="NZ_LHZX01000312.1"/>
</dbReference>
<dbReference type="Pfam" id="PF15943">
    <property type="entry name" value="YdaS_toxin"/>
    <property type="match status" value="1"/>
</dbReference>
<evidence type="ECO:0000313" key="1">
    <source>
        <dbReference type="EMBL" id="KXV68142.1"/>
    </source>
</evidence>
<evidence type="ECO:0008006" key="5">
    <source>
        <dbReference type="Google" id="ProtNLM"/>
    </source>
</evidence>
<sequence length="77" mass="8233">MEQADIKQIIRMAGGATALAKRLGIKSPSVHSWQKVPPARVLAVAEITGIPAWEIRSDLYPTPAEYASCVITNGSEA</sequence>
<evidence type="ECO:0000313" key="4">
    <source>
        <dbReference type="Proteomes" id="UP000075538"/>
    </source>
</evidence>
<dbReference type="Proteomes" id="UP000075538">
    <property type="component" value="Unassembled WGS sequence"/>
</dbReference>
<dbReference type="InterPro" id="IPR031856">
    <property type="entry name" value="YdaS_toxin-like"/>
</dbReference>
<dbReference type="GO" id="GO:0003677">
    <property type="term" value="F:DNA binding"/>
    <property type="evidence" value="ECO:0007669"/>
    <property type="project" value="InterPro"/>
</dbReference>
<name>A0A149V6E0_9PROT</name>
<organism evidence="2 4">
    <name type="scientific">Acetobacter malorum</name>
    <dbReference type="NCBI Taxonomy" id="178901"/>
    <lineage>
        <taxon>Bacteria</taxon>
        <taxon>Pseudomonadati</taxon>
        <taxon>Pseudomonadota</taxon>
        <taxon>Alphaproteobacteria</taxon>
        <taxon>Acetobacterales</taxon>
        <taxon>Acetobacteraceae</taxon>
        <taxon>Acetobacter</taxon>
    </lineage>
</organism>
<dbReference type="Proteomes" id="UP000075377">
    <property type="component" value="Unassembled WGS sequence"/>
</dbReference>
<dbReference type="InterPro" id="IPR010982">
    <property type="entry name" value="Lambda_DNA-bd_dom_sf"/>
</dbReference>
<proteinExistence type="predicted"/>
<evidence type="ECO:0000313" key="3">
    <source>
        <dbReference type="Proteomes" id="UP000075377"/>
    </source>
</evidence>
<dbReference type="AlphaFoldDB" id="A0A149V6E0"/>
<protein>
    <recommendedName>
        <fullName evidence="5">CI repressor</fullName>
    </recommendedName>
</protein>